<sequence>MTGSKPEVAVLLCTHNGSDFLAEQLESIDRQQGVSVNLFVSDDASTDGTWEMLQAIARSNKSPGLHLRQGPASGSAKNFLSLLCDENIVADYYCFADQDDIWDSDKLTRAIAKMQQSDDRLATLYCGRTRSLSVTGQVTGLSPLFRKKAAFANALIQNIGGGNTMVMNDPARTLLLRAGIRDAVSHDWWAYLLISGAGGKVIYDPQPYVSYRQHAGNQIGANTGMGRRISRYLGVLGGRNRCWNDRNIAALEACAELLETHNRDLLLVFKQWRQEGVIKRLSGLRTIGLYTQTFWGNLGLLCATILKKV</sequence>
<keyword evidence="2" id="KW-0808">Transferase</keyword>
<keyword evidence="3" id="KW-1185">Reference proteome</keyword>
<dbReference type="PANTHER" id="PTHR43685:SF2">
    <property type="entry name" value="GLYCOSYLTRANSFERASE 2-LIKE DOMAIN-CONTAINING PROTEIN"/>
    <property type="match status" value="1"/>
</dbReference>
<dbReference type="Gene3D" id="3.90.550.10">
    <property type="entry name" value="Spore Coat Polysaccharide Biosynthesis Protein SpsA, Chain A"/>
    <property type="match status" value="1"/>
</dbReference>
<evidence type="ECO:0000313" key="3">
    <source>
        <dbReference type="Proteomes" id="UP000295554"/>
    </source>
</evidence>
<accession>A0A4R5LUM5</accession>
<dbReference type="SUPFAM" id="SSF53448">
    <property type="entry name" value="Nucleotide-diphospho-sugar transferases"/>
    <property type="match status" value="1"/>
</dbReference>
<feature type="domain" description="Glycosyltransferase 2-like" evidence="1">
    <location>
        <begin position="10"/>
        <end position="121"/>
    </location>
</feature>
<dbReference type="OrthoDB" id="9802649at2"/>
<dbReference type="RefSeq" id="WP_133209276.1">
    <property type="nucleotide sequence ID" value="NZ_SMSE01000001.1"/>
</dbReference>
<gene>
    <name evidence="2" type="ORF">E2F43_02435</name>
</gene>
<dbReference type="InterPro" id="IPR001173">
    <property type="entry name" value="Glyco_trans_2-like"/>
</dbReference>
<evidence type="ECO:0000259" key="1">
    <source>
        <dbReference type="Pfam" id="PF00535"/>
    </source>
</evidence>
<dbReference type="InterPro" id="IPR029044">
    <property type="entry name" value="Nucleotide-diphossugar_trans"/>
</dbReference>
<name>A0A4R5LUM5_9GAMM</name>
<dbReference type="InterPro" id="IPR050834">
    <property type="entry name" value="Glycosyltransf_2"/>
</dbReference>
<dbReference type="Pfam" id="PF00535">
    <property type="entry name" value="Glycos_transf_2"/>
    <property type="match status" value="1"/>
</dbReference>
<dbReference type="AlphaFoldDB" id="A0A4R5LUM5"/>
<dbReference type="CDD" id="cd04196">
    <property type="entry name" value="GT_2_like_d"/>
    <property type="match status" value="1"/>
</dbReference>
<comment type="caution">
    <text evidence="2">The sequence shown here is derived from an EMBL/GenBank/DDBJ whole genome shotgun (WGS) entry which is preliminary data.</text>
</comment>
<dbReference type="EMBL" id="SMSE01000001">
    <property type="protein sequence ID" value="TDG15114.1"/>
    <property type="molecule type" value="Genomic_DNA"/>
</dbReference>
<dbReference type="GO" id="GO:0016740">
    <property type="term" value="F:transferase activity"/>
    <property type="evidence" value="ECO:0007669"/>
    <property type="project" value="UniProtKB-KW"/>
</dbReference>
<protein>
    <submittedName>
        <fullName evidence="2">Glycosyltransferase family 2 protein</fullName>
    </submittedName>
</protein>
<dbReference type="Proteomes" id="UP000295554">
    <property type="component" value="Unassembled WGS sequence"/>
</dbReference>
<organism evidence="2 3">
    <name type="scientific">Seongchinamella unica</name>
    <dbReference type="NCBI Taxonomy" id="2547392"/>
    <lineage>
        <taxon>Bacteria</taxon>
        <taxon>Pseudomonadati</taxon>
        <taxon>Pseudomonadota</taxon>
        <taxon>Gammaproteobacteria</taxon>
        <taxon>Cellvibrionales</taxon>
        <taxon>Halieaceae</taxon>
        <taxon>Seongchinamella</taxon>
    </lineage>
</organism>
<evidence type="ECO:0000313" key="2">
    <source>
        <dbReference type="EMBL" id="TDG15114.1"/>
    </source>
</evidence>
<proteinExistence type="predicted"/>
<reference evidence="2 3" key="1">
    <citation type="submission" date="2019-03" db="EMBL/GenBank/DDBJ databases">
        <title>Seongchinamella monodicae gen. nov., sp. nov., a novel member of the Gammaproteobacteria isolated from a tidal mudflat of beach.</title>
        <authorList>
            <person name="Yang H.G."/>
            <person name="Kang J.W."/>
            <person name="Lee S.D."/>
        </authorList>
    </citation>
    <scope>NUCLEOTIDE SEQUENCE [LARGE SCALE GENOMIC DNA]</scope>
    <source>
        <strain evidence="2 3">GH4-78</strain>
    </source>
</reference>
<dbReference type="PANTHER" id="PTHR43685">
    <property type="entry name" value="GLYCOSYLTRANSFERASE"/>
    <property type="match status" value="1"/>
</dbReference>